<keyword evidence="1" id="KW-0472">Membrane</keyword>
<dbReference type="EMBL" id="PEZW01000020">
    <property type="protein sequence ID" value="PIS07502.1"/>
    <property type="molecule type" value="Genomic_DNA"/>
</dbReference>
<proteinExistence type="predicted"/>
<accession>A0A2H0W5Z9</accession>
<name>A0A2H0W5Z9_9BACT</name>
<evidence type="ECO:0000313" key="2">
    <source>
        <dbReference type="EMBL" id="PIS07502.1"/>
    </source>
</evidence>
<feature type="transmembrane region" description="Helical" evidence="1">
    <location>
        <begin position="12"/>
        <end position="33"/>
    </location>
</feature>
<evidence type="ECO:0000256" key="1">
    <source>
        <dbReference type="SAM" id="Phobius"/>
    </source>
</evidence>
<dbReference type="AlphaFoldDB" id="A0A2H0W5Z9"/>
<organism evidence="2 3">
    <name type="scientific">Candidatus Berkelbacteria bacterium CG10_big_fil_rev_8_21_14_0_10_43_13</name>
    <dbReference type="NCBI Taxonomy" id="1974514"/>
    <lineage>
        <taxon>Bacteria</taxon>
        <taxon>Candidatus Berkelbacteria</taxon>
    </lineage>
</organism>
<dbReference type="Proteomes" id="UP000231382">
    <property type="component" value="Unassembled WGS sequence"/>
</dbReference>
<keyword evidence="1" id="KW-1133">Transmembrane helix</keyword>
<keyword evidence="1" id="KW-0812">Transmembrane</keyword>
<gene>
    <name evidence="2" type="ORF">COT78_03135</name>
</gene>
<comment type="caution">
    <text evidence="2">The sequence shown here is derived from an EMBL/GenBank/DDBJ whole genome shotgun (WGS) entry which is preliminary data.</text>
</comment>
<evidence type="ECO:0000313" key="3">
    <source>
        <dbReference type="Proteomes" id="UP000231382"/>
    </source>
</evidence>
<sequence length="122" mass="13415">MPGDPFLNVCAAWIPVFTGMTEHYCVFAIFIVLCGQEIAMPTFVWTHGSELGEIEDTLRDAGITFTSVTFRVNEWGGVDRPIAVRLKDVGDQERARTALRCAGIVPPLFPHIDVLGPDDAQP</sequence>
<reference evidence="3" key="1">
    <citation type="submission" date="2017-09" db="EMBL/GenBank/DDBJ databases">
        <title>Depth-based differentiation of microbial function through sediment-hosted aquifers and enrichment of novel symbionts in the deep terrestrial subsurface.</title>
        <authorList>
            <person name="Probst A.J."/>
            <person name="Ladd B."/>
            <person name="Jarett J.K."/>
            <person name="Geller-Mcgrath D.E."/>
            <person name="Sieber C.M.K."/>
            <person name="Emerson J.B."/>
            <person name="Anantharaman K."/>
            <person name="Thomas B.C."/>
            <person name="Malmstrom R."/>
            <person name="Stieglmeier M."/>
            <person name="Klingl A."/>
            <person name="Woyke T."/>
            <person name="Ryan C.M."/>
            <person name="Banfield J.F."/>
        </authorList>
    </citation>
    <scope>NUCLEOTIDE SEQUENCE [LARGE SCALE GENOMIC DNA]</scope>
</reference>
<protein>
    <submittedName>
        <fullName evidence="2">Uncharacterized protein</fullName>
    </submittedName>
</protein>